<feature type="region of interest" description="Disordered" evidence="1">
    <location>
        <begin position="353"/>
        <end position="381"/>
    </location>
</feature>
<dbReference type="GO" id="GO:0005655">
    <property type="term" value="C:nucleolar ribonuclease P complex"/>
    <property type="evidence" value="ECO:0007669"/>
    <property type="project" value="InterPro"/>
</dbReference>
<dbReference type="GO" id="GO:0004526">
    <property type="term" value="F:ribonuclease P activity"/>
    <property type="evidence" value="ECO:0007669"/>
    <property type="project" value="TreeGrafter"/>
</dbReference>
<name>L8HJI5_ACACF</name>
<feature type="compositionally biased region" description="Low complexity" evidence="1">
    <location>
        <begin position="139"/>
        <end position="148"/>
    </location>
</feature>
<feature type="compositionally biased region" description="Polar residues" evidence="1">
    <location>
        <begin position="363"/>
        <end position="381"/>
    </location>
</feature>
<dbReference type="PANTHER" id="PTHR46948:SF1">
    <property type="entry name" value="RIBONUCLEASE P PROTEIN SUBUNIT P38"/>
    <property type="match status" value="1"/>
</dbReference>
<dbReference type="GO" id="GO:0001682">
    <property type="term" value="P:tRNA 5'-leader removal"/>
    <property type="evidence" value="ECO:0007669"/>
    <property type="project" value="InterPro"/>
</dbReference>
<organism evidence="3 4">
    <name type="scientific">Acanthamoeba castellanii (strain ATCC 30010 / Neff)</name>
    <dbReference type="NCBI Taxonomy" id="1257118"/>
    <lineage>
        <taxon>Eukaryota</taxon>
        <taxon>Amoebozoa</taxon>
        <taxon>Discosea</taxon>
        <taxon>Longamoebia</taxon>
        <taxon>Centramoebida</taxon>
        <taxon>Acanthamoebidae</taxon>
        <taxon>Acanthamoeba</taxon>
    </lineage>
</organism>
<feature type="region of interest" description="Disordered" evidence="1">
    <location>
        <begin position="78"/>
        <end position="154"/>
    </location>
</feature>
<dbReference type="Pfam" id="PF01248">
    <property type="entry name" value="Ribosomal_L7Ae"/>
    <property type="match status" value="1"/>
</dbReference>
<proteinExistence type="predicted"/>
<dbReference type="EMBL" id="KB007811">
    <property type="protein sequence ID" value="ELR24551.1"/>
    <property type="molecule type" value="Genomic_DNA"/>
</dbReference>
<evidence type="ECO:0000259" key="2">
    <source>
        <dbReference type="Pfam" id="PF01248"/>
    </source>
</evidence>
<dbReference type="VEuPathDB" id="AmoebaDB:ACA1_171240"/>
<sequence length="381" mass="41126">MEAGRTTSGNKPATPATAKRKASHPLAQELRAGIGALASSNVKKKAKQASSFKVHLGSPFVLKWSPVAEDVRNEVVERLSRELGEYKRIRVKKERKKRKAPPAGDQSASATNTPSANKNKKKRTKKTNKKTKNKEDKTTATATGTPAAVPKDKDVMELEGEAEQKEVMQVATKPLKERSGKTQAKDTEADAEARETARQKLIAKRQEVREKCTFMAVGLNAVTKALEDKQLEVVVVCKDVEPARLVQHIPVQAFLTGVPLVPLSGDLSLRLGAIFGIRTVMAIGFKVSSSLRGYVLRGTEHPHGDLVAFLKSQAVPLNIPWLLPCKTATSGQAGSAQADGTATTVTVPEPLPLHSFKARVAQPNRSSSSSTPQKQRGTQKA</sequence>
<evidence type="ECO:0000256" key="1">
    <source>
        <dbReference type="SAM" id="MobiDB-lite"/>
    </source>
</evidence>
<dbReference type="GeneID" id="14925571"/>
<dbReference type="SUPFAM" id="SSF55315">
    <property type="entry name" value="L30e-like"/>
    <property type="match status" value="1"/>
</dbReference>
<feature type="compositionally biased region" description="Basic residues" evidence="1">
    <location>
        <begin position="89"/>
        <end position="100"/>
    </location>
</feature>
<dbReference type="PANTHER" id="PTHR46948">
    <property type="entry name" value="RIBONUCLEASE P PROTEIN SUBUNIT P38"/>
    <property type="match status" value="1"/>
</dbReference>
<feature type="region of interest" description="Disordered" evidence="1">
    <location>
        <begin position="1"/>
        <end position="24"/>
    </location>
</feature>
<dbReference type="OrthoDB" id="20109at2759"/>
<accession>L8HJI5</accession>
<dbReference type="STRING" id="1257118.L8HJI5"/>
<protein>
    <submittedName>
        <fullName evidence="3">Ribosomal protein L7Ae protein</fullName>
    </submittedName>
</protein>
<gene>
    <name evidence="3" type="ORF">ACA1_171240</name>
</gene>
<dbReference type="Proteomes" id="UP000011083">
    <property type="component" value="Unassembled WGS sequence"/>
</dbReference>
<evidence type="ECO:0000313" key="4">
    <source>
        <dbReference type="Proteomes" id="UP000011083"/>
    </source>
</evidence>
<dbReference type="GO" id="GO:0033204">
    <property type="term" value="F:ribonuclease P RNA binding"/>
    <property type="evidence" value="ECO:0007669"/>
    <property type="project" value="TreeGrafter"/>
</dbReference>
<evidence type="ECO:0000313" key="3">
    <source>
        <dbReference type="EMBL" id="ELR24551.1"/>
    </source>
</evidence>
<dbReference type="AlphaFoldDB" id="L8HJI5"/>
<dbReference type="InterPro" id="IPR029064">
    <property type="entry name" value="Ribosomal_eL30-like_sf"/>
</dbReference>
<feature type="domain" description="Ribosomal protein eL8/eL30/eS12/Gadd45" evidence="2">
    <location>
        <begin position="215"/>
        <end position="279"/>
    </location>
</feature>
<feature type="compositionally biased region" description="Basic residues" evidence="1">
    <location>
        <begin position="118"/>
        <end position="132"/>
    </location>
</feature>
<dbReference type="GO" id="GO:0000172">
    <property type="term" value="C:ribonuclease MRP complex"/>
    <property type="evidence" value="ECO:0007669"/>
    <property type="project" value="InterPro"/>
</dbReference>
<dbReference type="Gene3D" id="3.30.1330.30">
    <property type="match status" value="1"/>
</dbReference>
<feature type="compositionally biased region" description="Basic and acidic residues" evidence="1">
    <location>
        <begin position="78"/>
        <end position="88"/>
    </location>
</feature>
<keyword evidence="4" id="KW-1185">Reference proteome</keyword>
<dbReference type="GO" id="GO:0001650">
    <property type="term" value="C:fibrillar center"/>
    <property type="evidence" value="ECO:0007669"/>
    <property type="project" value="TreeGrafter"/>
</dbReference>
<dbReference type="GO" id="GO:0005840">
    <property type="term" value="C:ribosome"/>
    <property type="evidence" value="ECO:0007669"/>
    <property type="project" value="UniProtKB-KW"/>
</dbReference>
<feature type="compositionally biased region" description="Polar residues" evidence="1">
    <location>
        <begin position="106"/>
        <end position="115"/>
    </location>
</feature>
<dbReference type="InterPro" id="IPR004038">
    <property type="entry name" value="Ribosomal_eL8/eL30/eS12/Gad45"/>
</dbReference>
<keyword evidence="3" id="KW-0687">Ribonucleoprotein</keyword>
<dbReference type="InterPro" id="IPR042848">
    <property type="entry name" value="Rpp38"/>
</dbReference>
<reference evidence="3 4" key="1">
    <citation type="journal article" date="2013" name="Genome Biol.">
        <title>Genome of Acanthamoeba castellanii highlights extensive lateral gene transfer and early evolution of tyrosine kinase signaling.</title>
        <authorList>
            <person name="Clarke M."/>
            <person name="Lohan A.J."/>
            <person name="Liu B."/>
            <person name="Lagkouvardos I."/>
            <person name="Roy S."/>
            <person name="Zafar N."/>
            <person name="Bertelli C."/>
            <person name="Schilde C."/>
            <person name="Kianianmomeni A."/>
            <person name="Burglin T.R."/>
            <person name="Frech C."/>
            <person name="Turcotte B."/>
            <person name="Kopec K.O."/>
            <person name="Synnott J.M."/>
            <person name="Choo C."/>
            <person name="Paponov I."/>
            <person name="Finkler A."/>
            <person name="Soon Heng Tan C."/>
            <person name="Hutchins A.P."/>
            <person name="Weinmeier T."/>
            <person name="Rattei T."/>
            <person name="Chu J.S."/>
            <person name="Gimenez G."/>
            <person name="Irimia M."/>
            <person name="Rigden D.J."/>
            <person name="Fitzpatrick D.A."/>
            <person name="Lorenzo-Morales J."/>
            <person name="Bateman A."/>
            <person name="Chiu C.H."/>
            <person name="Tang P."/>
            <person name="Hegemann P."/>
            <person name="Fromm H."/>
            <person name="Raoult D."/>
            <person name="Greub G."/>
            <person name="Miranda-Saavedra D."/>
            <person name="Chen N."/>
            <person name="Nash P."/>
            <person name="Ginger M.L."/>
            <person name="Horn M."/>
            <person name="Schaap P."/>
            <person name="Caler L."/>
            <person name="Loftus B."/>
        </authorList>
    </citation>
    <scope>NUCLEOTIDE SEQUENCE [LARGE SCALE GENOMIC DNA]</scope>
    <source>
        <strain evidence="3 4">Neff</strain>
    </source>
</reference>
<feature type="compositionally biased region" description="Polar residues" evidence="1">
    <location>
        <begin position="1"/>
        <end position="10"/>
    </location>
</feature>
<dbReference type="RefSeq" id="XP_004356451.1">
    <property type="nucleotide sequence ID" value="XM_004356398.1"/>
</dbReference>
<dbReference type="KEGG" id="acan:ACA1_171240"/>
<keyword evidence="3" id="KW-0689">Ribosomal protein</keyword>